<dbReference type="PANTHER" id="PTHR10578:SF140">
    <property type="entry name" value="FMN HYDROXY ACID DEHYDROGENASE DOMAIN-CONTAINING PROTEIN"/>
    <property type="match status" value="1"/>
</dbReference>
<dbReference type="GeneID" id="34557915"/>
<dbReference type="InterPro" id="IPR000262">
    <property type="entry name" value="FMN-dep_DH"/>
</dbReference>
<evidence type="ECO:0000256" key="1">
    <source>
        <dbReference type="ARBA" id="ARBA00001917"/>
    </source>
</evidence>
<dbReference type="EMBL" id="MJBS01000032">
    <property type="protein sequence ID" value="OHE99857.1"/>
    <property type="molecule type" value="Genomic_DNA"/>
</dbReference>
<comment type="caution">
    <text evidence="3">The sequence shown here is derived from an EMBL/GenBank/DDBJ whole genome shotgun (WGS) entry which is preliminary data.</text>
</comment>
<sequence>MAGEPLINEFNTGFVTYLDSTNYTKGFLTLLETIRVIPNFDWATRYDTINANSDSSGLTWNGITIAEDATLAVEKGAKAIYISDHGGRQLAHTPGPLEIDYQIYRNAAEDFQKVDVLIDNGVRCGKDVLKPLALASALDIIKTEIVRDGSRMSATDVHDYSTNFLVQHVFPFDKQ</sequence>
<dbReference type="PANTHER" id="PTHR10578">
    <property type="entry name" value="S -2-HYDROXY-ACID OXIDASE-RELATED"/>
    <property type="match status" value="1"/>
</dbReference>
<proteinExistence type="predicted"/>
<feature type="domain" description="FMN-dependent dehydrogenase" evidence="2">
    <location>
        <begin position="58"/>
        <end position="134"/>
    </location>
</feature>
<dbReference type="Pfam" id="PF01070">
    <property type="entry name" value="FMN_dh"/>
    <property type="match status" value="1"/>
</dbReference>
<dbReference type="SUPFAM" id="SSF51412">
    <property type="entry name" value="Inosine monophosphate dehydrogenase (IMPDH)"/>
    <property type="match status" value="1"/>
</dbReference>
<keyword evidence="4" id="KW-1185">Reference proteome</keyword>
<dbReference type="GO" id="GO:0016491">
    <property type="term" value="F:oxidoreductase activity"/>
    <property type="evidence" value="ECO:0007669"/>
    <property type="project" value="InterPro"/>
</dbReference>
<dbReference type="OrthoDB" id="1925334at2759"/>
<dbReference type="InterPro" id="IPR013785">
    <property type="entry name" value="Aldolase_TIM"/>
</dbReference>
<protein>
    <submittedName>
        <fullName evidence="3">Peroxisomal (S)-2-hydroxy-acid oxidase</fullName>
    </submittedName>
</protein>
<gene>
    <name evidence="3" type="ORF">CORC01_04758</name>
</gene>
<evidence type="ECO:0000259" key="2">
    <source>
        <dbReference type="Pfam" id="PF01070"/>
    </source>
</evidence>
<dbReference type="RefSeq" id="XP_022477002.1">
    <property type="nucleotide sequence ID" value="XM_022616405.1"/>
</dbReference>
<evidence type="ECO:0000313" key="4">
    <source>
        <dbReference type="Proteomes" id="UP000176998"/>
    </source>
</evidence>
<dbReference type="AlphaFoldDB" id="A0A1G4BEU2"/>
<name>A0A1G4BEU2_9PEZI</name>
<reference evidence="3 4" key="1">
    <citation type="submission" date="2016-09" db="EMBL/GenBank/DDBJ databases">
        <authorList>
            <person name="Capua I."/>
            <person name="De Benedictis P."/>
            <person name="Joannis T."/>
            <person name="Lombin L.H."/>
            <person name="Cattoli G."/>
        </authorList>
    </citation>
    <scope>NUCLEOTIDE SEQUENCE [LARGE SCALE GENOMIC DNA]</scope>
    <source>
        <strain evidence="3 4">IMI 309357</strain>
    </source>
</reference>
<accession>A0A1G4BEU2</accession>
<dbReference type="STRING" id="1209926.A0A1G4BEU2"/>
<evidence type="ECO:0000313" key="3">
    <source>
        <dbReference type="EMBL" id="OHE99857.1"/>
    </source>
</evidence>
<organism evidence="3 4">
    <name type="scientific">Colletotrichum orchidophilum</name>
    <dbReference type="NCBI Taxonomy" id="1209926"/>
    <lineage>
        <taxon>Eukaryota</taxon>
        <taxon>Fungi</taxon>
        <taxon>Dikarya</taxon>
        <taxon>Ascomycota</taxon>
        <taxon>Pezizomycotina</taxon>
        <taxon>Sordariomycetes</taxon>
        <taxon>Hypocreomycetidae</taxon>
        <taxon>Glomerellales</taxon>
        <taxon>Glomerellaceae</taxon>
        <taxon>Colletotrichum</taxon>
    </lineage>
</organism>
<dbReference type="Proteomes" id="UP000176998">
    <property type="component" value="Unassembled WGS sequence"/>
</dbReference>
<comment type="cofactor">
    <cofactor evidence="1">
        <name>FMN</name>
        <dbReference type="ChEBI" id="CHEBI:58210"/>
    </cofactor>
</comment>
<dbReference type="Gene3D" id="3.20.20.70">
    <property type="entry name" value="Aldolase class I"/>
    <property type="match status" value="1"/>
</dbReference>